<feature type="transmembrane region" description="Helical" evidence="1">
    <location>
        <begin position="97"/>
        <end position="119"/>
    </location>
</feature>
<evidence type="ECO:0000313" key="3">
    <source>
        <dbReference type="Proteomes" id="UP000050640"/>
    </source>
</evidence>
<dbReference type="InterPro" id="IPR019430">
    <property type="entry name" value="7TM_GPCR_serpentine_rcpt_Srx"/>
</dbReference>
<dbReference type="PANTHER" id="PTHR23017:SF21">
    <property type="entry name" value="7TM GPCR SERPENTINE RECEPTOR CLASS X (SRX) DOMAIN-CONTAINING PROTEIN"/>
    <property type="match status" value="1"/>
</dbReference>
<dbReference type="WBParaSite" id="EEL_0000030301-mRNA-1">
    <property type="protein sequence ID" value="EEL_0000030301-mRNA-1"/>
    <property type="gene ID" value="EEL_0000030301"/>
</dbReference>
<reference evidence="4" key="1">
    <citation type="submission" date="2017-02" db="UniProtKB">
        <authorList>
            <consortium name="WormBaseParasite"/>
        </authorList>
    </citation>
    <scope>IDENTIFICATION</scope>
</reference>
<feature type="transmembrane region" description="Helical" evidence="1">
    <location>
        <begin position="53"/>
        <end position="77"/>
    </location>
</feature>
<keyword evidence="1" id="KW-0812">Transmembrane</keyword>
<feature type="transmembrane region" description="Helical" evidence="1">
    <location>
        <begin position="226"/>
        <end position="251"/>
    </location>
</feature>
<dbReference type="STRING" id="1147741.A0A0R3RFZ1"/>
<protein>
    <submittedName>
        <fullName evidence="4">7TM_GPCR_Srx domain-containing protein</fullName>
    </submittedName>
</protein>
<dbReference type="SUPFAM" id="SSF81321">
    <property type="entry name" value="Family A G protein-coupled receptor-like"/>
    <property type="match status" value="1"/>
</dbReference>
<keyword evidence="1" id="KW-1133">Transmembrane helix</keyword>
<organism evidence="3 4">
    <name type="scientific">Elaeophora elaphi</name>
    <dbReference type="NCBI Taxonomy" id="1147741"/>
    <lineage>
        <taxon>Eukaryota</taxon>
        <taxon>Metazoa</taxon>
        <taxon>Ecdysozoa</taxon>
        <taxon>Nematoda</taxon>
        <taxon>Chromadorea</taxon>
        <taxon>Rhabditida</taxon>
        <taxon>Spirurina</taxon>
        <taxon>Spiruromorpha</taxon>
        <taxon>Filarioidea</taxon>
        <taxon>Onchocercidae</taxon>
        <taxon>Elaeophora</taxon>
    </lineage>
</organism>
<feature type="domain" description="7TM GPCR serpentine receptor class x (Srx)" evidence="2">
    <location>
        <begin position="22"/>
        <end position="282"/>
    </location>
</feature>
<dbReference type="Proteomes" id="UP000050640">
    <property type="component" value="Unplaced"/>
</dbReference>
<evidence type="ECO:0000259" key="2">
    <source>
        <dbReference type="Pfam" id="PF10328"/>
    </source>
</evidence>
<dbReference type="Pfam" id="PF10328">
    <property type="entry name" value="7TM_GPCR_Srx"/>
    <property type="match status" value="1"/>
</dbReference>
<feature type="transmembrane region" description="Helical" evidence="1">
    <location>
        <begin position="20"/>
        <end position="41"/>
    </location>
</feature>
<dbReference type="AlphaFoldDB" id="A0A0R3RFZ1"/>
<proteinExistence type="predicted"/>
<dbReference type="PANTHER" id="PTHR23017">
    <property type="entry name" value="SERPENTINE RECEPTOR, CLASS X"/>
    <property type="match status" value="1"/>
</dbReference>
<accession>A0A0R3RFZ1</accession>
<feature type="transmembrane region" description="Helical" evidence="1">
    <location>
        <begin position="181"/>
        <end position="205"/>
    </location>
</feature>
<name>A0A0R3RFZ1_9BILA</name>
<dbReference type="CDD" id="cd00637">
    <property type="entry name" value="7tm_classA_rhodopsin-like"/>
    <property type="match status" value="1"/>
</dbReference>
<feature type="transmembrane region" description="Helical" evidence="1">
    <location>
        <begin position="257"/>
        <end position="281"/>
    </location>
</feature>
<sequence>MPNCAKFDIEKLHYMMNNKAWVFGLISNGSSLYVTRTISCFRNAFGVLCSSFLICNLQSISVIFTWCVIVLFGKFSAVSSPELFLPRLVGVLVNGPYYGSLFSHIFVALNRLCAVAYPIRYNRLWSESKALAAGIISYILGTGLCMVHLHKDCALLFNESFSYRFSYGDSYYGTICSKSDASASVLIMIMITCIDFVTLTKILAYRRAMRKNTLGSTSGAINEREVLFFKQSCLVGFLYITSVLTLMSHQFLFTNKWLLFASSTILWILMQSMDGVVLLLFNRKVIWKTSLWQTGSVMPTTNFVRNQATTRN</sequence>
<keyword evidence="1" id="KW-0472">Membrane</keyword>
<feature type="transmembrane region" description="Helical" evidence="1">
    <location>
        <begin position="131"/>
        <end position="149"/>
    </location>
</feature>
<dbReference type="Gene3D" id="1.20.1070.10">
    <property type="entry name" value="Rhodopsin 7-helix transmembrane proteins"/>
    <property type="match status" value="1"/>
</dbReference>
<keyword evidence="3" id="KW-1185">Reference proteome</keyword>
<evidence type="ECO:0000313" key="4">
    <source>
        <dbReference type="WBParaSite" id="EEL_0000030301-mRNA-1"/>
    </source>
</evidence>
<evidence type="ECO:0000256" key="1">
    <source>
        <dbReference type="SAM" id="Phobius"/>
    </source>
</evidence>